<keyword evidence="4 6" id="KW-0472">Membrane</keyword>
<dbReference type="AlphaFoldDB" id="A0A1I0UDH0"/>
<dbReference type="PANTHER" id="PTHR43229">
    <property type="entry name" value="NODULATION PROTEIN J"/>
    <property type="match status" value="1"/>
</dbReference>
<dbReference type="GO" id="GO:0043190">
    <property type="term" value="C:ATP-binding cassette (ABC) transporter complex"/>
    <property type="evidence" value="ECO:0007669"/>
    <property type="project" value="InterPro"/>
</dbReference>
<evidence type="ECO:0000313" key="10">
    <source>
        <dbReference type="Proteomes" id="UP000182054"/>
    </source>
</evidence>
<evidence type="ECO:0000256" key="4">
    <source>
        <dbReference type="ARBA" id="ARBA00023136"/>
    </source>
</evidence>
<feature type="transmembrane region" description="Helical" evidence="6">
    <location>
        <begin position="245"/>
        <end position="265"/>
    </location>
</feature>
<gene>
    <name evidence="8" type="ORF">HQ605_08315</name>
    <name evidence="9" type="ORF">SAMN05444374_12045</name>
</gene>
<name>A0A1I0UDH0_9NOCA</name>
<dbReference type="GO" id="GO:0046677">
    <property type="term" value="P:response to antibiotic"/>
    <property type="evidence" value="ECO:0007669"/>
    <property type="project" value="UniProtKB-KW"/>
</dbReference>
<keyword evidence="5" id="KW-0046">Antibiotic resistance</keyword>
<reference evidence="9 10" key="1">
    <citation type="submission" date="2016-10" db="EMBL/GenBank/DDBJ databases">
        <authorList>
            <person name="de Groot N.N."/>
        </authorList>
    </citation>
    <scope>NUCLEOTIDE SEQUENCE [LARGE SCALE GENOMIC DNA]</scope>
    <source>
        <strain evidence="9 10">DSM 44908</strain>
    </source>
</reference>
<dbReference type="OrthoDB" id="8988363at2"/>
<evidence type="ECO:0000313" key="9">
    <source>
        <dbReference type="EMBL" id="SFA61990.1"/>
    </source>
</evidence>
<feature type="transmembrane region" description="Helical" evidence="6">
    <location>
        <begin position="42"/>
        <end position="60"/>
    </location>
</feature>
<evidence type="ECO:0000256" key="5">
    <source>
        <dbReference type="ARBA" id="ARBA00023251"/>
    </source>
</evidence>
<evidence type="ECO:0000256" key="6">
    <source>
        <dbReference type="SAM" id="Phobius"/>
    </source>
</evidence>
<proteinExistence type="predicted"/>
<organism evidence="9 10">
    <name type="scientific">Rhodococcoides kroppenstedtii</name>
    <dbReference type="NCBI Taxonomy" id="293050"/>
    <lineage>
        <taxon>Bacteria</taxon>
        <taxon>Bacillati</taxon>
        <taxon>Actinomycetota</taxon>
        <taxon>Actinomycetes</taxon>
        <taxon>Mycobacteriales</taxon>
        <taxon>Nocardiaceae</taxon>
        <taxon>Rhodococcoides</taxon>
    </lineage>
</organism>
<accession>A0A1I0UDH0</accession>
<dbReference type="Proteomes" id="UP001520140">
    <property type="component" value="Unassembled WGS sequence"/>
</dbReference>
<dbReference type="GeneID" id="85487586"/>
<dbReference type="EMBL" id="FOJN01000020">
    <property type="protein sequence ID" value="SFA61990.1"/>
    <property type="molecule type" value="Genomic_DNA"/>
</dbReference>
<feature type="domain" description="ABC transmembrane type-2" evidence="7">
    <location>
        <begin position="40"/>
        <end position="267"/>
    </location>
</feature>
<dbReference type="InterPro" id="IPR051784">
    <property type="entry name" value="Nod_factor_ABC_transporter"/>
</dbReference>
<keyword evidence="3 6" id="KW-1133">Transmembrane helix</keyword>
<dbReference type="GO" id="GO:0140359">
    <property type="term" value="F:ABC-type transporter activity"/>
    <property type="evidence" value="ECO:0007669"/>
    <property type="project" value="InterPro"/>
</dbReference>
<evidence type="ECO:0000256" key="2">
    <source>
        <dbReference type="ARBA" id="ARBA00022692"/>
    </source>
</evidence>
<evidence type="ECO:0000256" key="3">
    <source>
        <dbReference type="ARBA" id="ARBA00022989"/>
    </source>
</evidence>
<keyword evidence="11" id="KW-1185">Reference proteome</keyword>
<evidence type="ECO:0000259" key="7">
    <source>
        <dbReference type="PROSITE" id="PS51012"/>
    </source>
</evidence>
<dbReference type="Proteomes" id="UP000182054">
    <property type="component" value="Unassembled WGS sequence"/>
</dbReference>
<sequence>MTAAVSTTRAGGRHRAPELSSFQQWRALTGRVIASQLRTHELTVALLAPAIFAIGFYLPLRFVMRIQGIDYAQFVMPIIVLQAMAFTAISAASRGAAEELNGINPRFKTMPIGPAVPLLARIGGATFRSALSLIAALFYGYLIGFRFTGGIGPAVLFVTIAMLVGTAFAMGGDAIGVLSRSPEATSQALTLPQLILGMLSTGFVPEEGFPEWIRPFARNQPISQFAHAMRDLAEGTVNSAALIPALLWCLAFVVIFAPLSIWANVRRQ</sequence>
<comment type="subcellular location">
    <subcellularLocation>
        <location evidence="1">Membrane</location>
        <topology evidence="1">Multi-pass membrane protein</topology>
    </subcellularLocation>
</comment>
<dbReference type="RefSeq" id="WP_068099608.1">
    <property type="nucleotide sequence ID" value="NZ_FOJN01000020.1"/>
</dbReference>
<dbReference type="Pfam" id="PF12698">
    <property type="entry name" value="ABC2_membrane_3"/>
    <property type="match status" value="1"/>
</dbReference>
<feature type="transmembrane region" description="Helical" evidence="6">
    <location>
        <begin position="118"/>
        <end position="142"/>
    </location>
</feature>
<reference evidence="8 11" key="2">
    <citation type="submission" date="2020-06" db="EMBL/GenBank/DDBJ databases">
        <title>Taxonomy, biology and ecology of Rhodococcus bacteria occurring in California pistachio and other woody hosts as revealed by genome sequence analyses.</title>
        <authorList>
            <person name="Gai Y."/>
            <person name="Riely B."/>
        </authorList>
    </citation>
    <scope>NUCLEOTIDE SEQUENCE [LARGE SCALE GENOMIC DNA]</scope>
    <source>
        <strain evidence="8 11">BP-284</strain>
    </source>
</reference>
<evidence type="ECO:0000313" key="8">
    <source>
        <dbReference type="EMBL" id="MBY6320821.1"/>
    </source>
</evidence>
<dbReference type="PANTHER" id="PTHR43229:SF2">
    <property type="entry name" value="NODULATION PROTEIN J"/>
    <property type="match status" value="1"/>
</dbReference>
<evidence type="ECO:0000256" key="1">
    <source>
        <dbReference type="ARBA" id="ARBA00004141"/>
    </source>
</evidence>
<dbReference type="PROSITE" id="PS51012">
    <property type="entry name" value="ABC_TM2"/>
    <property type="match status" value="1"/>
</dbReference>
<protein>
    <submittedName>
        <fullName evidence="8">ABC transporter permease</fullName>
    </submittedName>
    <submittedName>
        <fullName evidence="9">ABC-2 type transport system permease protein</fullName>
    </submittedName>
</protein>
<dbReference type="InterPro" id="IPR000412">
    <property type="entry name" value="ABC_2_transport"/>
</dbReference>
<dbReference type="PIRSF" id="PIRSF006648">
    <property type="entry name" value="DrrB"/>
    <property type="match status" value="1"/>
</dbReference>
<keyword evidence="2 6" id="KW-0812">Transmembrane</keyword>
<feature type="transmembrane region" description="Helical" evidence="6">
    <location>
        <begin position="72"/>
        <end position="92"/>
    </location>
</feature>
<feature type="transmembrane region" description="Helical" evidence="6">
    <location>
        <begin position="154"/>
        <end position="172"/>
    </location>
</feature>
<dbReference type="EMBL" id="JABUKG010000007">
    <property type="protein sequence ID" value="MBY6320821.1"/>
    <property type="molecule type" value="Genomic_DNA"/>
</dbReference>
<dbReference type="InterPro" id="IPR047817">
    <property type="entry name" value="ABC2_TM_bact-type"/>
</dbReference>
<dbReference type="InterPro" id="IPR013525">
    <property type="entry name" value="ABC2_TM"/>
</dbReference>
<evidence type="ECO:0000313" key="11">
    <source>
        <dbReference type="Proteomes" id="UP001520140"/>
    </source>
</evidence>